<dbReference type="Proteomes" id="UP000005640">
    <property type="component" value="Chromosome 8"/>
</dbReference>
<reference evidence="1 2" key="1">
    <citation type="journal article" date="2001" name="Nature">
        <title>Initial sequencing and analysis of the human genome.</title>
        <authorList>
            <consortium name="International Human Genome Sequencing Consortium"/>
            <person name="Lander E.S."/>
            <person name="Linton L.M."/>
            <person name="Birren B."/>
            <person name="Nusbaum C."/>
            <person name="Zody M.C."/>
            <person name="Baldwin J."/>
            <person name="Devon K."/>
            <person name="Dewar K."/>
            <person name="Doyle M."/>
            <person name="FitzHugh W."/>
            <person name="Funke R."/>
            <person name="Gage D."/>
            <person name="Harris K."/>
            <person name="Heaford A."/>
            <person name="Howland J."/>
            <person name="Kann L."/>
            <person name="Lehoczky J."/>
            <person name="LeVine R."/>
            <person name="McEwan P."/>
            <person name="McKernan K."/>
            <person name="Meldrim J."/>
            <person name="Mesirov J.P."/>
            <person name="Miranda C."/>
            <person name="Morris W."/>
            <person name="Naylor J."/>
            <person name="Raymond C."/>
            <person name="Rosetti M."/>
            <person name="Santos R."/>
            <person name="Sheridan A."/>
            <person name="Sougnez C."/>
            <person name="Stange-Thomann N."/>
            <person name="Stojanovic N."/>
            <person name="Subramanian A."/>
            <person name="Wyman D."/>
            <person name="Rogers J."/>
            <person name="Sulston J."/>
            <person name="Ainscough R."/>
            <person name="Beck S."/>
            <person name="Bentley D."/>
            <person name="Burton J."/>
            <person name="Clee C."/>
            <person name="Carter N."/>
            <person name="Coulson A."/>
            <person name="Deadman R."/>
            <person name="Deloukas P."/>
            <person name="Dunham A."/>
            <person name="Dunham I."/>
            <person name="Durbin R."/>
            <person name="French L."/>
            <person name="Grafham D."/>
            <person name="Gregory S."/>
            <person name="Hubbard T."/>
            <person name="Humphray S."/>
            <person name="Hunt A."/>
            <person name="Jones M."/>
            <person name="Lloyd C."/>
            <person name="McMurray A."/>
            <person name="Matthews L."/>
            <person name="Mercer S."/>
            <person name="Milne S."/>
            <person name="Mullikin J.C."/>
            <person name="Mungall A."/>
            <person name="Plumb R."/>
            <person name="Ross M."/>
            <person name="Shownkeen R."/>
            <person name="Sims S."/>
            <person name="Waterston R.H."/>
            <person name="Wilson R.K."/>
            <person name="Hillier L.W."/>
            <person name="McPherson J.D."/>
            <person name="Marra M.A."/>
            <person name="Mardis E.R."/>
            <person name="Fulton L.A."/>
            <person name="Chinwalla A.T."/>
            <person name="Pepin K.H."/>
            <person name="Gish W.R."/>
            <person name="Chissoe S.L."/>
            <person name="Wendl M.C."/>
            <person name="Delehaunty K.D."/>
            <person name="Miner T.L."/>
            <person name="Delehaunty A."/>
            <person name="Kramer J.B."/>
            <person name="Cook L.L."/>
            <person name="Fulton R.S."/>
            <person name="Johnson D.L."/>
            <person name="Minx P.J."/>
            <person name="Clifton S.W."/>
            <person name="Hawkins T."/>
            <person name="Branscomb E."/>
            <person name="Predki P."/>
            <person name="Richardson P."/>
            <person name="Wenning S."/>
            <person name="Slezak T."/>
            <person name="Doggett N."/>
            <person name="Cheng J.F."/>
            <person name="Olsen A."/>
            <person name="Lucas S."/>
            <person name="Elkin C."/>
            <person name="Uberbacher E."/>
            <person name="Frazier M."/>
            <person name="Gibbs R.A."/>
            <person name="Muzny D.M."/>
            <person name="Scherer S.E."/>
            <person name="Bouck J.B."/>
            <person name="Sodergren E.J."/>
            <person name="Worley K.C."/>
            <person name="Rives C.M."/>
            <person name="Gorrell J.H."/>
            <person name="Metzker M.L."/>
            <person name="Naylor S.L."/>
            <person name="Kucherlapati R.S."/>
            <person name="Nelson D.L."/>
            <person name="Weinstock G.M."/>
            <person name="Sakaki Y."/>
            <person name="Fujiyama A."/>
            <person name="Hattori M."/>
            <person name="Yada T."/>
            <person name="Toyoda A."/>
            <person name="Itoh T."/>
            <person name="Kawagoe C."/>
            <person name="Watanabe H."/>
            <person name="Totoki Y."/>
            <person name="Taylor T."/>
            <person name="Weissenbach J."/>
            <person name="Heilig R."/>
            <person name="Saurin W."/>
            <person name="Artiguenave F."/>
            <person name="Brottier P."/>
            <person name="Bruls T."/>
            <person name="Pelletier E."/>
            <person name="Robert C."/>
            <person name="Wincker P."/>
            <person name="Smith D.R."/>
            <person name="Doucette-Stamm L."/>
            <person name="Rubenfield M."/>
            <person name="Weinstock K."/>
            <person name="Lee H.M."/>
            <person name="Dubois J."/>
            <person name="Rosenthal A."/>
            <person name="Platzer M."/>
            <person name="Nyakatura G."/>
            <person name="Taudien S."/>
            <person name="Rump A."/>
            <person name="Yang H."/>
            <person name="Yu J."/>
            <person name="Wang J."/>
            <person name="Huang G."/>
            <person name="Gu J."/>
            <person name="Hood L."/>
            <person name="Rowen L."/>
            <person name="Madan A."/>
            <person name="Qin S."/>
            <person name="Davis R.W."/>
            <person name="Federspiel N.A."/>
            <person name="Abola A.P."/>
            <person name="Proctor M.J."/>
            <person name="Myers R.M."/>
            <person name="Schmutz J."/>
            <person name="Dickson M."/>
            <person name="Grimwood J."/>
            <person name="Cox D.R."/>
            <person name="Olson M.V."/>
            <person name="Kaul R."/>
            <person name="Raymond C."/>
            <person name="Shimizu N."/>
            <person name="Kawasaki K."/>
            <person name="Minoshima S."/>
            <person name="Evans G.A."/>
            <person name="Athanasiou M."/>
            <person name="Schultz R."/>
            <person name="Roe B.A."/>
            <person name="Chen F."/>
            <person name="Pan H."/>
            <person name="Ramser J."/>
            <person name="Lehrach H."/>
            <person name="Reinhardt R."/>
            <person name="McCombie W.R."/>
            <person name="de la Bastide M."/>
            <person name="Dedhia N."/>
            <person name="Blocker H."/>
            <person name="Hornischer K."/>
            <person name="Nordsiek G."/>
            <person name="Agarwala R."/>
            <person name="Aravind L."/>
            <person name="Bailey J.A."/>
            <person name="Bateman A."/>
            <person name="Batzoglou S."/>
            <person name="Birney E."/>
            <person name="Bork P."/>
            <person name="Brown D.G."/>
            <person name="Burge C.B."/>
            <person name="Cerutti L."/>
            <person name="Chen H.C."/>
            <person name="Church D."/>
            <person name="Clamp M."/>
            <person name="Copley R.R."/>
            <person name="Doerks T."/>
            <person name="Eddy S.R."/>
            <person name="Eichler E.E."/>
            <person name="Furey T.S."/>
            <person name="Galagan J."/>
            <person name="Gilbert J.G."/>
            <person name="Harmon C."/>
            <person name="Hayashizaki Y."/>
            <person name="Haussler D."/>
            <person name="Hermjakob H."/>
            <person name="Hokamp K."/>
            <person name="Jang W."/>
            <person name="Johnson L.S."/>
            <person name="Jones T.A."/>
            <person name="Kasif S."/>
            <person name="Kaspryzk A."/>
            <person name="Kennedy S."/>
            <person name="Kent W.J."/>
            <person name="Kitts P."/>
            <person name="Koonin E.V."/>
            <person name="Korf I."/>
            <person name="Kulp D."/>
            <person name="Lancet D."/>
            <person name="Lowe T.M."/>
            <person name="McLysaght A."/>
            <person name="Mikkelsen T."/>
            <person name="Moran J.V."/>
            <person name="Mulder N."/>
            <person name="Pollara V.J."/>
            <person name="Ponting C.P."/>
            <person name="Schuler G."/>
            <person name="Schultz J."/>
            <person name="Slater G."/>
            <person name="Smit A.F."/>
            <person name="Stupka E."/>
            <person name="Szustakowski J."/>
            <person name="Thierry-Mieg D."/>
            <person name="Thierry-Mieg J."/>
            <person name="Wagner L."/>
            <person name="Wallis J."/>
            <person name="Wheeler R."/>
            <person name="Williams A."/>
            <person name="Wolf Y.I."/>
            <person name="Wolfe K.H."/>
            <person name="Yang S.P."/>
            <person name="Yeh R.F."/>
            <person name="Collins F."/>
            <person name="Guyer M.S."/>
            <person name="Peterson J."/>
            <person name="Felsenfeld A."/>
            <person name="Wetterstrand K.A."/>
            <person name="Patrinos A."/>
            <person name="Morgan M.J."/>
            <person name="de Jong P."/>
            <person name="Catanese J.J."/>
            <person name="Osoegawa K."/>
            <person name="Shizuya H."/>
            <person name="Choi S."/>
            <person name="Chen Y.J."/>
        </authorList>
    </citation>
    <scope>NUCLEOTIDE SEQUENCE [LARGE SCALE GENOMIC DNA]</scope>
</reference>
<accession>A0A1Y8EM58</accession>
<dbReference type="Antibodypedia" id="22244">
    <property type="antibodies" value="120 antibodies from 24 providers"/>
</dbReference>
<reference evidence="1" key="5">
    <citation type="submission" date="2025-09" db="UniProtKB">
        <authorList>
            <consortium name="Ensembl"/>
        </authorList>
    </citation>
    <scope>IDENTIFICATION</scope>
</reference>
<proteinExistence type="predicted"/>
<dbReference type="HGNC" id="HGNC:18469">
    <property type="gene designation" value="ZDHHC2"/>
</dbReference>
<dbReference type="OrthoDB" id="9909019at2759"/>
<dbReference type="GeneTree" id="ENSGT00940000153716"/>
<dbReference type="VEuPathDB" id="HostDB:ENSG00000104219"/>
<keyword evidence="2" id="KW-1185">Reference proteome</keyword>
<dbReference type="Ensembl" id="ENST00000523132.1">
    <property type="protein sequence ID" value="ENSP00000430804.1"/>
    <property type="gene ID" value="ENSG00000104219.13"/>
</dbReference>
<dbReference type="Ensembl" id="ENST00000523132.1">
    <property type="protein sequence ID" value="ENSP00000430804.1"/>
    <property type="gene ID" value="ENSG00000104219.14"/>
</dbReference>
<dbReference type="OpenTargets" id="ENSG00000104219"/>
<dbReference type="ChiTaRS" id="ZDHHC2">
    <property type="organism name" value="human"/>
</dbReference>
<dbReference type="ExpressionAtlas" id="A0A1Y8EM58">
    <property type="expression patterns" value="baseline and differential"/>
</dbReference>
<reference evidence="1" key="4">
    <citation type="submission" date="2025-08" db="UniProtKB">
        <authorList>
            <consortium name="Ensembl"/>
        </authorList>
    </citation>
    <scope>IDENTIFICATION</scope>
</reference>
<evidence type="ECO:0000313" key="2">
    <source>
        <dbReference type="Proteomes" id="UP000005640"/>
    </source>
</evidence>
<reference evidence="1 2" key="3">
    <citation type="journal article" date="2006" name="Nature">
        <title>DNA sequence and analysis of human chromosome 8.</title>
        <authorList>
            <person name="Nusbaum C."/>
            <person name="Mikkelsen T.S."/>
            <person name="Zody M.C."/>
            <person name="Asakawa S."/>
            <person name="Taudien S."/>
            <person name="Garber M."/>
            <person name="Kodira C.D."/>
            <person name="Schueler M.G."/>
            <person name="Shimizu A."/>
            <person name="Whittaker C.A."/>
            <person name="Chang J.L."/>
            <person name="Cuomo C.A."/>
            <person name="Dewar K."/>
            <person name="FitzGerald M.G."/>
            <person name="Yang X."/>
            <person name="Allen N.R."/>
            <person name="Anderson S."/>
            <person name="Asakawa T."/>
            <person name="Blechschmidt K."/>
            <person name="Bloom T."/>
            <person name="Borowsky M.L."/>
            <person name="Butler J."/>
            <person name="Cook A."/>
            <person name="Corum B."/>
            <person name="DeArellano K."/>
            <person name="DeCaprio D."/>
            <person name="Dooley K.T."/>
            <person name="Dorris L.III."/>
            <person name="Engels R."/>
            <person name="Glockner G."/>
            <person name="Hafez N."/>
            <person name="Hagopian D.S."/>
            <person name="Hall J.L."/>
            <person name="Ishikawa S.K."/>
            <person name="Jaffe D.B."/>
            <person name="Kamat A."/>
            <person name="Kudoh J."/>
            <person name="Lehmann R."/>
            <person name="Lokitsang T."/>
            <person name="Macdonald P."/>
            <person name="Major J.E."/>
            <person name="Matthews C.D."/>
            <person name="Mauceli E."/>
            <person name="Menzel U."/>
            <person name="Mihalev A.H."/>
            <person name="Minoshima S."/>
            <person name="Murayama Y."/>
            <person name="Naylor J.W."/>
            <person name="Nicol R."/>
            <person name="Nguyen C."/>
            <person name="O'Leary S.B."/>
            <person name="O'Neill K."/>
            <person name="Parker S.C."/>
            <person name="Polley A."/>
            <person name="Raymond C.K."/>
            <person name="Reichwald K."/>
            <person name="Rodriguez J."/>
            <person name="Sasaki T."/>
            <person name="Schilhabel M."/>
            <person name="Siddiqui R."/>
            <person name="Smith C.L."/>
            <person name="Sneddon T.P."/>
            <person name="Talamas J.A."/>
            <person name="Tenzin P."/>
            <person name="Topham K."/>
            <person name="Venkataraman V."/>
            <person name="Wen G."/>
            <person name="Yamazaki S."/>
            <person name="Young S.K."/>
            <person name="Zeng Q."/>
            <person name="Zimmer A.R."/>
            <person name="Rosenthal A."/>
            <person name="Birren B.W."/>
            <person name="Platzer M."/>
            <person name="Shimizu N."/>
            <person name="Lander E.S."/>
        </authorList>
    </citation>
    <scope>NUCLEOTIDE SEQUENCE [LARGE SCALE GENOMIC DNA]</scope>
</reference>
<protein>
    <submittedName>
        <fullName evidence="1">Zinc finger DHHC-type palmitoyltransferase 2</fullName>
    </submittedName>
</protein>
<dbReference type="EMBL" id="AC079193">
    <property type="status" value="NOT_ANNOTATED_CDS"/>
    <property type="molecule type" value="Genomic_DNA"/>
</dbReference>
<feature type="non-terminal residue" evidence="1">
    <location>
        <position position="7"/>
    </location>
</feature>
<dbReference type="Bgee" id="ENSG00000104219">
    <property type="expression patterns" value="Expressed in sperm and 196 other cell types or tissues"/>
</dbReference>
<sequence>MENTGEQ</sequence>
<reference evidence="1 2" key="2">
    <citation type="journal article" date="2004" name="Nature">
        <title>Finishing the euchromatic sequence of the human genome.</title>
        <authorList>
            <consortium name="International Human Genome Sequencing Consortium"/>
        </authorList>
    </citation>
    <scope>NUCLEOTIDE SEQUENCE [LARGE SCALE GENOMIC DNA]</scope>
</reference>
<dbReference type="EMBL" id="AC091050">
    <property type="status" value="NOT_ANNOTATED_CDS"/>
    <property type="molecule type" value="Genomic_DNA"/>
</dbReference>
<organism evidence="1 2">
    <name type="scientific">Homo sapiens</name>
    <name type="common">Human</name>
    <dbReference type="NCBI Taxonomy" id="9606"/>
    <lineage>
        <taxon>Eukaryota</taxon>
        <taxon>Metazoa</taxon>
        <taxon>Chordata</taxon>
        <taxon>Craniata</taxon>
        <taxon>Vertebrata</taxon>
        <taxon>Euteleostomi</taxon>
        <taxon>Mammalia</taxon>
        <taxon>Eutheria</taxon>
        <taxon>Euarchontoglires</taxon>
        <taxon>Primates</taxon>
        <taxon>Haplorrhini</taxon>
        <taxon>Catarrhini</taxon>
        <taxon>Hominidae</taxon>
        <taxon>Homo</taxon>
    </lineage>
</organism>
<evidence type="ECO:0000313" key="1">
    <source>
        <dbReference type="Ensembl" id="ENSP00000430804.1"/>
    </source>
</evidence>
<gene>
    <name evidence="1" type="primary">ZDHHC2</name>
</gene>
<name>A0A1Y8EM58_HUMAN</name>